<dbReference type="InterPro" id="IPR020040">
    <property type="entry name" value="Ribosomal_uL6_a/b-dom"/>
</dbReference>
<dbReference type="InterPro" id="IPR000702">
    <property type="entry name" value="Ribosomal_uL6-like"/>
</dbReference>
<dbReference type="Proteomes" id="UP000034789">
    <property type="component" value="Unassembled WGS sequence"/>
</dbReference>
<organism evidence="8 9">
    <name type="scientific">Candidatus Kaiserbacteria bacterium GW2011_GWA2_58_9</name>
    <dbReference type="NCBI Taxonomy" id="1618672"/>
    <lineage>
        <taxon>Bacteria</taxon>
        <taxon>Candidatus Kaiseribacteriota</taxon>
    </lineage>
</organism>
<dbReference type="Gene3D" id="3.90.930.12">
    <property type="entry name" value="Ribosomal protein L6, alpha-beta domain"/>
    <property type="match status" value="2"/>
</dbReference>
<evidence type="ECO:0000256" key="1">
    <source>
        <dbReference type="ARBA" id="ARBA00009356"/>
    </source>
</evidence>
<dbReference type="PROSITE" id="PS00525">
    <property type="entry name" value="RIBOSOMAL_L6_1"/>
    <property type="match status" value="1"/>
</dbReference>
<dbReference type="PRINTS" id="PR00059">
    <property type="entry name" value="RIBOSOMALL6"/>
</dbReference>
<proteinExistence type="inferred from homology"/>
<dbReference type="Pfam" id="PF00347">
    <property type="entry name" value="Ribosomal_L6"/>
    <property type="match status" value="2"/>
</dbReference>
<name>A0A0G2B1G3_9BACT</name>
<evidence type="ECO:0000313" key="8">
    <source>
        <dbReference type="EMBL" id="KKW47727.1"/>
    </source>
</evidence>
<accession>A0A0G2B1G3</accession>
<dbReference type="PANTHER" id="PTHR11655">
    <property type="entry name" value="60S/50S RIBOSOMAL PROTEIN L6/L9"/>
    <property type="match status" value="1"/>
</dbReference>
<dbReference type="GO" id="GO:0003735">
    <property type="term" value="F:structural constituent of ribosome"/>
    <property type="evidence" value="ECO:0007669"/>
    <property type="project" value="UniProtKB-UniRule"/>
</dbReference>
<keyword evidence="4 6" id="KW-0694">RNA-binding</keyword>
<evidence type="ECO:0000313" key="9">
    <source>
        <dbReference type="Proteomes" id="UP000034789"/>
    </source>
</evidence>
<keyword evidence="3 4" id="KW-0687">Ribonucleoprotein</keyword>
<comment type="similarity">
    <text evidence="1 4 5">Belongs to the universal ribosomal protein uL6 family.</text>
</comment>
<evidence type="ECO:0000256" key="6">
    <source>
        <dbReference type="RuleBase" id="RU003870"/>
    </source>
</evidence>
<dbReference type="HAMAP" id="MF_01365_B">
    <property type="entry name" value="Ribosomal_uL6_B"/>
    <property type="match status" value="1"/>
</dbReference>
<gene>
    <name evidence="4" type="primary">rplF</name>
    <name evidence="8" type="ORF">UY98_C0007G0011</name>
</gene>
<evidence type="ECO:0000256" key="4">
    <source>
        <dbReference type="HAMAP-Rule" id="MF_01365"/>
    </source>
</evidence>
<dbReference type="GO" id="GO:0019843">
    <property type="term" value="F:rRNA binding"/>
    <property type="evidence" value="ECO:0007669"/>
    <property type="project" value="UniProtKB-UniRule"/>
</dbReference>
<evidence type="ECO:0000256" key="2">
    <source>
        <dbReference type="ARBA" id="ARBA00022980"/>
    </source>
</evidence>
<comment type="subunit">
    <text evidence="4">Part of the 50S ribosomal subunit.</text>
</comment>
<dbReference type="NCBIfam" id="TIGR03654">
    <property type="entry name" value="L6_bact"/>
    <property type="match status" value="1"/>
</dbReference>
<comment type="caution">
    <text evidence="8">The sequence shown here is derived from an EMBL/GenBank/DDBJ whole genome shotgun (WGS) entry which is preliminary data.</text>
</comment>
<dbReference type="EMBL" id="LCSD01000007">
    <property type="protein sequence ID" value="KKW47727.1"/>
    <property type="molecule type" value="Genomic_DNA"/>
</dbReference>
<dbReference type="FunFam" id="3.90.930.12:FF:000001">
    <property type="entry name" value="50S ribosomal protein L6"/>
    <property type="match status" value="1"/>
</dbReference>
<sequence length="182" mass="19179">MSRIGKRAIPIPAGTEVSVADSNVTVKAKGGTLQRSIHPDVAISVANGEVSVSPARETRLARALWGTYAAHVRNMIAGVNQPFVKKLQIEGIGFRADIAGTQLKLMVGYSHPVLIAVPEGLAVAVEKNVISISGADKEAVGQFAASVRSARKPEPYKGKGIRYEDEVVRRKQGKKAATAAAA</sequence>
<keyword evidence="4 6" id="KW-0699">rRNA-binding</keyword>
<dbReference type="InterPro" id="IPR036789">
    <property type="entry name" value="Ribosomal_uL6-like_a/b-dom_sf"/>
</dbReference>
<evidence type="ECO:0000256" key="3">
    <source>
        <dbReference type="ARBA" id="ARBA00023274"/>
    </source>
</evidence>
<keyword evidence="2 4" id="KW-0689">Ribosomal protein</keyword>
<evidence type="ECO:0000259" key="7">
    <source>
        <dbReference type="Pfam" id="PF00347"/>
    </source>
</evidence>
<reference evidence="8 9" key="1">
    <citation type="journal article" date="2015" name="Nature">
        <title>rRNA introns, odd ribosomes, and small enigmatic genomes across a large radiation of phyla.</title>
        <authorList>
            <person name="Brown C.T."/>
            <person name="Hug L.A."/>
            <person name="Thomas B.C."/>
            <person name="Sharon I."/>
            <person name="Castelle C.J."/>
            <person name="Singh A."/>
            <person name="Wilkins M.J."/>
            <person name="Williams K.H."/>
            <person name="Banfield J.F."/>
        </authorList>
    </citation>
    <scope>NUCLEOTIDE SEQUENCE [LARGE SCALE GENOMIC DNA]</scope>
</reference>
<comment type="function">
    <text evidence="4 6">This protein binds to the 23S rRNA, and is important in its secondary structure. It is located near the subunit interface in the base of the L7/L12 stalk, and near the tRNA binding site of the peptidyltransferase center.</text>
</comment>
<dbReference type="PATRIC" id="fig|1618672.3.peg.159"/>
<feature type="domain" description="Large ribosomal subunit protein uL6 alpha-beta" evidence="7">
    <location>
        <begin position="11"/>
        <end position="80"/>
    </location>
</feature>
<dbReference type="PANTHER" id="PTHR11655:SF14">
    <property type="entry name" value="LARGE RIBOSOMAL SUBUNIT PROTEIN UL6M"/>
    <property type="match status" value="1"/>
</dbReference>
<dbReference type="PIRSF" id="PIRSF002162">
    <property type="entry name" value="Ribosomal_L6"/>
    <property type="match status" value="1"/>
</dbReference>
<evidence type="ECO:0000256" key="5">
    <source>
        <dbReference type="RuleBase" id="RU003869"/>
    </source>
</evidence>
<dbReference type="AlphaFoldDB" id="A0A0G2B1G3"/>
<dbReference type="InterPro" id="IPR019906">
    <property type="entry name" value="Ribosomal_uL6_bac-type"/>
</dbReference>
<feature type="domain" description="Large ribosomal subunit protein uL6 alpha-beta" evidence="7">
    <location>
        <begin position="91"/>
        <end position="163"/>
    </location>
</feature>
<dbReference type="InterPro" id="IPR002358">
    <property type="entry name" value="Ribosomal_uL6_CS"/>
</dbReference>
<protein>
    <recommendedName>
        <fullName evidence="4">Large ribosomal subunit protein uL6</fullName>
    </recommendedName>
</protein>
<dbReference type="GO" id="GO:0002181">
    <property type="term" value="P:cytoplasmic translation"/>
    <property type="evidence" value="ECO:0007669"/>
    <property type="project" value="TreeGrafter"/>
</dbReference>
<dbReference type="GO" id="GO:0022625">
    <property type="term" value="C:cytosolic large ribosomal subunit"/>
    <property type="evidence" value="ECO:0007669"/>
    <property type="project" value="UniProtKB-UniRule"/>
</dbReference>
<dbReference type="SUPFAM" id="SSF56053">
    <property type="entry name" value="Ribosomal protein L6"/>
    <property type="match status" value="2"/>
</dbReference>